<dbReference type="GO" id="GO:0003723">
    <property type="term" value="F:RNA binding"/>
    <property type="evidence" value="ECO:0007669"/>
    <property type="project" value="InterPro"/>
</dbReference>
<dbReference type="GO" id="GO:0000175">
    <property type="term" value="F:3'-5'-RNA exonuclease activity"/>
    <property type="evidence" value="ECO:0007669"/>
    <property type="project" value="TreeGrafter"/>
</dbReference>
<evidence type="ECO:0000259" key="1">
    <source>
        <dbReference type="SMART" id="SM00955"/>
    </source>
</evidence>
<dbReference type="SUPFAM" id="SSF50249">
    <property type="entry name" value="Nucleic acid-binding proteins"/>
    <property type="match status" value="1"/>
</dbReference>
<dbReference type="Pfam" id="PF00773">
    <property type="entry name" value="RNB"/>
    <property type="match status" value="1"/>
</dbReference>
<name>A0A7S4PHY4_9EUKA</name>
<dbReference type="InterPro" id="IPR012340">
    <property type="entry name" value="NA-bd_OB-fold"/>
</dbReference>
<reference evidence="2" key="1">
    <citation type="submission" date="2021-01" db="EMBL/GenBank/DDBJ databases">
        <authorList>
            <person name="Corre E."/>
            <person name="Pelletier E."/>
            <person name="Niang G."/>
            <person name="Scheremetjew M."/>
            <person name="Finn R."/>
            <person name="Kale V."/>
            <person name="Holt S."/>
            <person name="Cochrane G."/>
            <person name="Meng A."/>
            <person name="Brown T."/>
            <person name="Cohen L."/>
        </authorList>
    </citation>
    <scope>NUCLEOTIDE SEQUENCE</scope>
    <source>
        <strain evidence="2">SoJaBio B1-5/56/2</strain>
    </source>
</reference>
<dbReference type="SMART" id="SM00955">
    <property type="entry name" value="RNB"/>
    <property type="match status" value="1"/>
</dbReference>
<sequence length="418" mass="48693">MDLSRDPLAHIRRDLTQQVCFALDPFGTKIADDCVAHEIDEQGREWVFVHVADPARLFPLHHPMDEFVKKRGLYARRHELSHMMFPQDFLLYCNLQSTKENYVMTFAFRIGEEKGERKREESISEWRIFPSVVKNIHHLPLNASVSSLSELREREEEGKVELEVRETGWKRVLEGEEGRKLEGLMRVVGGLRMSDRDEMSKNEDKIGIIVDKLVVRLCGDVVHELLGKQYFSVHHLTVTSPLRRYTDLHLHHMIHEIFRQNPSQTFLSSSSSFSLSPSPRIWEENLQKTMIVNDIFRAYEKHTQLKALQNYIEQQEQQRLHQKQTNPQPPVFQALLPPSPTHPSPYLPPTQCTVFWGERERDGDGKERKIEKGGELRAVIVGDMGEERERGERRVEVKVCRLDTFANIFEVKILKSNG</sequence>
<dbReference type="PANTHER" id="PTHR23355:SF9">
    <property type="entry name" value="DIS3-LIKE EXONUCLEASE 2"/>
    <property type="match status" value="1"/>
</dbReference>
<gene>
    <name evidence="2" type="ORF">NAES01612_LOCUS23579</name>
</gene>
<organism evidence="2">
    <name type="scientific">Paramoeba aestuarina</name>
    <dbReference type="NCBI Taxonomy" id="180227"/>
    <lineage>
        <taxon>Eukaryota</taxon>
        <taxon>Amoebozoa</taxon>
        <taxon>Discosea</taxon>
        <taxon>Flabellinia</taxon>
        <taxon>Dactylopodida</taxon>
        <taxon>Paramoebidae</taxon>
        <taxon>Paramoeba</taxon>
    </lineage>
</organism>
<evidence type="ECO:0000313" key="2">
    <source>
        <dbReference type="EMBL" id="CAE2334448.1"/>
    </source>
</evidence>
<dbReference type="GO" id="GO:0006402">
    <property type="term" value="P:mRNA catabolic process"/>
    <property type="evidence" value="ECO:0007669"/>
    <property type="project" value="TreeGrafter"/>
</dbReference>
<dbReference type="AlphaFoldDB" id="A0A7S4PHY4"/>
<proteinExistence type="predicted"/>
<dbReference type="InterPro" id="IPR050180">
    <property type="entry name" value="RNR_Ribonuclease"/>
</dbReference>
<feature type="domain" description="RNB" evidence="1">
    <location>
        <begin position="12"/>
        <end position="260"/>
    </location>
</feature>
<accession>A0A7S4PHY4</accession>
<dbReference type="GO" id="GO:0000932">
    <property type="term" value="C:P-body"/>
    <property type="evidence" value="ECO:0007669"/>
    <property type="project" value="TreeGrafter"/>
</dbReference>
<dbReference type="EMBL" id="HBKR01036042">
    <property type="protein sequence ID" value="CAE2334448.1"/>
    <property type="molecule type" value="Transcribed_RNA"/>
</dbReference>
<protein>
    <recommendedName>
        <fullName evidence="1">RNB domain-containing protein</fullName>
    </recommendedName>
</protein>
<dbReference type="InterPro" id="IPR001900">
    <property type="entry name" value="RNase_II/R"/>
</dbReference>
<dbReference type="PANTHER" id="PTHR23355">
    <property type="entry name" value="RIBONUCLEASE"/>
    <property type="match status" value="1"/>
</dbReference>